<protein>
    <submittedName>
        <fullName evidence="3">Plasmid stabilization protein</fullName>
    </submittedName>
</protein>
<dbReference type="RefSeq" id="WP_017744133.1">
    <property type="nucleotide sequence ID" value="NZ_KQ976354.1"/>
</dbReference>
<dbReference type="STRING" id="128403.WA1_45325"/>
<dbReference type="AlphaFoldDB" id="A0A139WWS1"/>
<comment type="similarity">
    <text evidence="1">Belongs to the RelE toxin family.</text>
</comment>
<evidence type="ECO:0000313" key="4">
    <source>
        <dbReference type="Proteomes" id="UP000076925"/>
    </source>
</evidence>
<dbReference type="InterPro" id="IPR035093">
    <property type="entry name" value="RelE/ParE_toxin_dom_sf"/>
</dbReference>
<dbReference type="EMBL" id="ANNX02000047">
    <property type="protein sequence ID" value="KYC36884.1"/>
    <property type="molecule type" value="Genomic_DNA"/>
</dbReference>
<name>A0A139WWS1_9CYAN</name>
<dbReference type="Gene3D" id="3.30.2310.20">
    <property type="entry name" value="RelE-like"/>
    <property type="match status" value="1"/>
</dbReference>
<dbReference type="PANTHER" id="PTHR33755:SF8">
    <property type="entry name" value="TOXIN PARE2"/>
    <property type="match status" value="1"/>
</dbReference>
<evidence type="ECO:0000256" key="1">
    <source>
        <dbReference type="ARBA" id="ARBA00006226"/>
    </source>
</evidence>
<dbReference type="Pfam" id="PF05016">
    <property type="entry name" value="ParE_toxin"/>
    <property type="match status" value="1"/>
</dbReference>
<organism evidence="3 4">
    <name type="scientific">Scytonema hofmannii PCC 7110</name>
    <dbReference type="NCBI Taxonomy" id="128403"/>
    <lineage>
        <taxon>Bacteria</taxon>
        <taxon>Bacillati</taxon>
        <taxon>Cyanobacteriota</taxon>
        <taxon>Cyanophyceae</taxon>
        <taxon>Nostocales</taxon>
        <taxon>Scytonemataceae</taxon>
        <taxon>Scytonema</taxon>
    </lineage>
</organism>
<dbReference type="Proteomes" id="UP000076925">
    <property type="component" value="Unassembled WGS sequence"/>
</dbReference>
<proteinExistence type="inferred from homology"/>
<keyword evidence="4" id="KW-1185">Reference proteome</keyword>
<comment type="caution">
    <text evidence="3">The sequence shown here is derived from an EMBL/GenBank/DDBJ whole genome shotgun (WGS) entry which is preliminary data.</text>
</comment>
<dbReference type="PANTHER" id="PTHR33755">
    <property type="entry name" value="TOXIN PARE1-RELATED"/>
    <property type="match status" value="1"/>
</dbReference>
<dbReference type="OrthoDB" id="278204at2"/>
<evidence type="ECO:0000256" key="2">
    <source>
        <dbReference type="ARBA" id="ARBA00022649"/>
    </source>
</evidence>
<keyword evidence="2" id="KW-1277">Toxin-antitoxin system</keyword>
<dbReference type="InterPro" id="IPR007712">
    <property type="entry name" value="RelE/ParE_toxin"/>
</dbReference>
<gene>
    <name evidence="3" type="ORF">WA1_45325</name>
</gene>
<sequence>MAYDFHPEAKRELENAVAYYDNINTELGDTLLNEVEQSLERIVKFPEAWSKLSKNTRRCRLVGFPYGIVYQVVNERVLVLAFMHLQQKPNYWMDRI</sequence>
<dbReference type="InterPro" id="IPR051803">
    <property type="entry name" value="TA_system_RelE-like_toxin"/>
</dbReference>
<accession>A0A139WWS1</accession>
<reference evidence="3 4" key="1">
    <citation type="journal article" date="2013" name="Genome Biol. Evol.">
        <title>Genomes of Stigonematalean cyanobacteria (subsection V) and the evolution of oxygenic photosynthesis from prokaryotes to plastids.</title>
        <authorList>
            <person name="Dagan T."/>
            <person name="Roettger M."/>
            <person name="Stucken K."/>
            <person name="Landan G."/>
            <person name="Koch R."/>
            <person name="Major P."/>
            <person name="Gould S.B."/>
            <person name="Goremykin V.V."/>
            <person name="Rippka R."/>
            <person name="Tandeau de Marsac N."/>
            <person name="Gugger M."/>
            <person name="Lockhart P.J."/>
            <person name="Allen J.F."/>
            <person name="Brune I."/>
            <person name="Maus I."/>
            <person name="Puhler A."/>
            <person name="Martin W.F."/>
        </authorList>
    </citation>
    <scope>NUCLEOTIDE SEQUENCE [LARGE SCALE GENOMIC DNA]</scope>
    <source>
        <strain evidence="3 4">PCC 7110</strain>
    </source>
</reference>
<evidence type="ECO:0000313" key="3">
    <source>
        <dbReference type="EMBL" id="KYC36884.1"/>
    </source>
</evidence>